<feature type="binding site" evidence="2">
    <location>
        <position position="105"/>
    </location>
    <ligand>
        <name>CoA</name>
        <dbReference type="ChEBI" id="CHEBI:57287"/>
    </ligand>
</feature>
<dbReference type="InterPro" id="IPR003542">
    <property type="entry name" value="Enbac_synth_compD-like"/>
</dbReference>
<keyword evidence="7" id="KW-1185">Reference proteome</keyword>
<feature type="binding site" evidence="2">
    <location>
        <position position="150"/>
    </location>
    <ligand>
        <name>CoA</name>
        <dbReference type="ChEBI" id="CHEBI:57287"/>
    </ligand>
</feature>
<evidence type="ECO:0000256" key="1">
    <source>
        <dbReference type="ARBA" id="ARBA00022679"/>
    </source>
</evidence>
<feature type="binding site" evidence="2">
    <location>
        <position position="154"/>
    </location>
    <ligand>
        <name>CoA</name>
        <dbReference type="ChEBI" id="CHEBI:57287"/>
    </ligand>
</feature>
<dbReference type="PANTHER" id="PTHR38096">
    <property type="entry name" value="ENTEROBACTIN SYNTHASE COMPONENT D"/>
    <property type="match status" value="1"/>
</dbReference>
<feature type="binding site" evidence="2">
    <location>
        <position position="164"/>
    </location>
    <ligand>
        <name>CoA</name>
        <dbReference type="ChEBI" id="CHEBI:57287"/>
    </ligand>
</feature>
<feature type="binding site" evidence="2">
    <location>
        <position position="47"/>
    </location>
    <ligand>
        <name>CoA</name>
        <dbReference type="ChEBI" id="CHEBI:57287"/>
    </ligand>
</feature>
<dbReference type="Pfam" id="PF17837">
    <property type="entry name" value="4PPT_N"/>
    <property type="match status" value="1"/>
</dbReference>
<proteinExistence type="predicted"/>
<feature type="binding site" evidence="3">
    <location>
        <position position="105"/>
    </location>
    <ligand>
        <name>Mg(2+)</name>
        <dbReference type="ChEBI" id="CHEBI:18420"/>
    </ligand>
</feature>
<dbReference type="InterPro" id="IPR041354">
    <property type="entry name" value="4PPT_N"/>
</dbReference>
<dbReference type="SUPFAM" id="SSF56214">
    <property type="entry name" value="4'-phosphopantetheinyl transferase"/>
    <property type="match status" value="1"/>
</dbReference>
<dbReference type="EMBL" id="CP073767">
    <property type="protein sequence ID" value="UWZ59660.1"/>
    <property type="molecule type" value="Genomic_DNA"/>
</dbReference>
<name>A0A9Q9ITJ5_9ACTN</name>
<accession>A0A9Q9ITJ5</accession>
<dbReference type="OrthoDB" id="8210607at2"/>
<dbReference type="GO" id="GO:0009366">
    <property type="term" value="C:enterobactin synthetase complex"/>
    <property type="evidence" value="ECO:0007669"/>
    <property type="project" value="InterPro"/>
</dbReference>
<keyword evidence="3" id="KW-0460">Magnesium</keyword>
<feature type="domain" description="4'-phosphopantetheinyl transferase" evidence="4">
    <location>
        <begin position="101"/>
        <end position="189"/>
    </location>
</feature>
<gene>
    <name evidence="6" type="ORF">Daura_21040</name>
</gene>
<dbReference type="GO" id="GO:0000287">
    <property type="term" value="F:magnesium ion binding"/>
    <property type="evidence" value="ECO:0007669"/>
    <property type="project" value="InterPro"/>
</dbReference>
<dbReference type="InterPro" id="IPR037143">
    <property type="entry name" value="4-PPantetheinyl_Trfase_dom_sf"/>
</dbReference>
<comment type="cofactor">
    <cofactor evidence="3">
        <name>Mg(2+)</name>
        <dbReference type="ChEBI" id="CHEBI:18420"/>
    </cofactor>
</comment>
<reference evidence="6" key="1">
    <citation type="submission" date="2021-04" db="EMBL/GenBank/DDBJ databases">
        <title>Dactylosporangium aurantiacum NRRL B-8018 full assembly.</title>
        <authorList>
            <person name="Hartkoorn R.C."/>
            <person name="Beaudoing E."/>
            <person name="Hot D."/>
        </authorList>
    </citation>
    <scope>NUCLEOTIDE SEQUENCE</scope>
    <source>
        <strain evidence="6">NRRL B-8018</strain>
    </source>
</reference>
<feature type="binding site" evidence="2">
    <location>
        <position position="39"/>
    </location>
    <ligand>
        <name>CoA</name>
        <dbReference type="ChEBI" id="CHEBI:57287"/>
    </ligand>
</feature>
<dbReference type="GO" id="GO:0009239">
    <property type="term" value="P:enterobactin biosynthetic process"/>
    <property type="evidence" value="ECO:0007669"/>
    <property type="project" value="InterPro"/>
</dbReference>
<feature type="domain" description="4'-phosphopantetheinyl transferase N-terminal" evidence="5">
    <location>
        <begin position="28"/>
        <end position="94"/>
    </location>
</feature>
<evidence type="ECO:0000313" key="6">
    <source>
        <dbReference type="EMBL" id="UWZ59660.1"/>
    </source>
</evidence>
<evidence type="ECO:0000259" key="4">
    <source>
        <dbReference type="Pfam" id="PF01648"/>
    </source>
</evidence>
<keyword evidence="3" id="KW-0479">Metal-binding</keyword>
<dbReference type="AlphaFoldDB" id="A0A9Q9ITJ5"/>
<dbReference type="GO" id="GO:0008897">
    <property type="term" value="F:holo-[acyl-carrier-protein] synthase activity"/>
    <property type="evidence" value="ECO:0007669"/>
    <property type="project" value="InterPro"/>
</dbReference>
<keyword evidence="1 6" id="KW-0808">Transferase</keyword>
<sequence>MLSLVLPAQVRCAEAFGDPPEATLLPQEEPAVAGAVAKRVREFTTVRHCARAALRALGRPPAPILPGERSAPRWPDGVVGSMTHCDGFRGAAVAEATVFAAIGVDAEPHGPLPDGVFDLVALPAERARHGALRALRSDLHWDRLLFCVKEAVYKAWFPLTGRWLGFEDADVTFHPAGTFHARLLVRDAPLTGMRGRYAVAGGFALAGVAVGRAAPAGAAGEYVVERFAR</sequence>
<dbReference type="PRINTS" id="PR01399">
    <property type="entry name" value="ENTSNTHTASED"/>
</dbReference>
<dbReference type="GO" id="GO:0005886">
    <property type="term" value="C:plasma membrane"/>
    <property type="evidence" value="ECO:0007669"/>
    <property type="project" value="TreeGrafter"/>
</dbReference>
<dbReference type="Proteomes" id="UP001058003">
    <property type="component" value="Chromosome"/>
</dbReference>
<evidence type="ECO:0000256" key="2">
    <source>
        <dbReference type="PIRSR" id="PIRSR603542-1"/>
    </source>
</evidence>
<protein>
    <submittedName>
        <fullName evidence="6">4'-phosphopantetheinyl transferase superfamily protein</fullName>
    </submittedName>
</protein>
<feature type="binding site" evidence="3">
    <location>
        <position position="106"/>
    </location>
    <ligand>
        <name>Mg(2+)</name>
        <dbReference type="ChEBI" id="CHEBI:18420"/>
    </ligand>
</feature>
<dbReference type="PANTHER" id="PTHR38096:SF1">
    <property type="entry name" value="ENTEROBACTIN SYNTHASE COMPONENT D"/>
    <property type="match status" value="1"/>
</dbReference>
<dbReference type="Pfam" id="PF01648">
    <property type="entry name" value="ACPS"/>
    <property type="match status" value="1"/>
</dbReference>
<dbReference type="InterPro" id="IPR008278">
    <property type="entry name" value="4-PPantetheinyl_Trfase_dom"/>
</dbReference>
<feature type="binding site" evidence="3">
    <location>
        <position position="107"/>
    </location>
    <ligand>
        <name>Mg(2+)</name>
        <dbReference type="ChEBI" id="CHEBI:18420"/>
    </ligand>
</feature>
<evidence type="ECO:0000259" key="5">
    <source>
        <dbReference type="Pfam" id="PF17837"/>
    </source>
</evidence>
<organism evidence="6 7">
    <name type="scientific">Dactylosporangium aurantiacum</name>
    <dbReference type="NCBI Taxonomy" id="35754"/>
    <lineage>
        <taxon>Bacteria</taxon>
        <taxon>Bacillati</taxon>
        <taxon>Actinomycetota</taxon>
        <taxon>Actinomycetes</taxon>
        <taxon>Micromonosporales</taxon>
        <taxon>Micromonosporaceae</taxon>
        <taxon>Dactylosporangium</taxon>
    </lineage>
</organism>
<evidence type="ECO:0000313" key="7">
    <source>
        <dbReference type="Proteomes" id="UP001058003"/>
    </source>
</evidence>
<feature type="binding site" evidence="2">
    <location>
        <begin position="83"/>
        <end position="84"/>
    </location>
    <ligand>
        <name>CoA</name>
        <dbReference type="ChEBI" id="CHEBI:57287"/>
    </ligand>
</feature>
<evidence type="ECO:0000256" key="3">
    <source>
        <dbReference type="PIRSR" id="PIRSR603542-2"/>
    </source>
</evidence>
<dbReference type="KEGG" id="daur:Daura_21040"/>